<keyword evidence="1" id="KW-0472">Membrane</keyword>
<dbReference type="Proteomes" id="UP000051256">
    <property type="component" value="Unassembled WGS sequence"/>
</dbReference>
<protein>
    <submittedName>
        <fullName evidence="2">Uncharacterized protein</fullName>
    </submittedName>
</protein>
<reference evidence="2 3" key="1">
    <citation type="journal article" date="2015" name="Genome Announc.">
        <title>Expanding the biotechnology potential of lactobacilli through comparative genomics of 213 strains and associated genera.</title>
        <authorList>
            <person name="Sun Z."/>
            <person name="Harris H.M."/>
            <person name="McCann A."/>
            <person name="Guo C."/>
            <person name="Argimon S."/>
            <person name="Zhang W."/>
            <person name="Yang X."/>
            <person name="Jeffery I.B."/>
            <person name="Cooney J.C."/>
            <person name="Kagawa T.F."/>
            <person name="Liu W."/>
            <person name="Song Y."/>
            <person name="Salvetti E."/>
            <person name="Wrobel A."/>
            <person name="Rasinkangas P."/>
            <person name="Parkhill J."/>
            <person name="Rea M.C."/>
            <person name="O'Sullivan O."/>
            <person name="Ritari J."/>
            <person name="Douillard F.P."/>
            <person name="Paul Ross R."/>
            <person name="Yang R."/>
            <person name="Briner A.E."/>
            <person name="Felis G.E."/>
            <person name="de Vos W.M."/>
            <person name="Barrangou R."/>
            <person name="Klaenhammer T.R."/>
            <person name="Caufield P.W."/>
            <person name="Cui Y."/>
            <person name="Zhang H."/>
            <person name="O'Toole P.W."/>
        </authorList>
    </citation>
    <scope>NUCLEOTIDE SEQUENCE [LARGE SCALE GENOMIC DNA]</scope>
    <source>
        <strain evidence="2 3">DSM 24302</strain>
    </source>
</reference>
<evidence type="ECO:0000256" key="1">
    <source>
        <dbReference type="SAM" id="Phobius"/>
    </source>
</evidence>
<feature type="transmembrane region" description="Helical" evidence="1">
    <location>
        <begin position="34"/>
        <end position="53"/>
    </location>
</feature>
<dbReference type="PATRIC" id="fig|1423802.4.peg.231"/>
<keyword evidence="3" id="KW-1185">Reference proteome</keyword>
<evidence type="ECO:0000313" key="2">
    <source>
        <dbReference type="EMBL" id="KRM93517.1"/>
    </source>
</evidence>
<organism evidence="2 3">
    <name type="scientific">Lentilactobacillus senioris DSM 24302 = JCM 17472</name>
    <dbReference type="NCBI Taxonomy" id="1423802"/>
    <lineage>
        <taxon>Bacteria</taxon>
        <taxon>Bacillati</taxon>
        <taxon>Bacillota</taxon>
        <taxon>Bacilli</taxon>
        <taxon>Lactobacillales</taxon>
        <taxon>Lactobacillaceae</taxon>
        <taxon>Lentilactobacillus</taxon>
    </lineage>
</organism>
<proteinExistence type="predicted"/>
<dbReference type="AlphaFoldDB" id="A0A0R2CP64"/>
<sequence length="57" mass="6233">MIGWILALIAVLVAFFSTTWSSFRLDIFGEKGMFKQLAIAFALAIISLGTLYFSGAI</sequence>
<accession>A0A0R2CP64</accession>
<evidence type="ECO:0000313" key="3">
    <source>
        <dbReference type="Proteomes" id="UP000051256"/>
    </source>
</evidence>
<dbReference type="EMBL" id="AYZR01000008">
    <property type="protein sequence ID" value="KRM93517.1"/>
    <property type="molecule type" value="Genomic_DNA"/>
</dbReference>
<comment type="caution">
    <text evidence="2">The sequence shown here is derived from an EMBL/GenBank/DDBJ whole genome shotgun (WGS) entry which is preliminary data.</text>
</comment>
<gene>
    <name evidence="2" type="ORF">FC56_GL000229</name>
</gene>
<name>A0A0R2CP64_9LACO</name>
<keyword evidence="1" id="KW-0812">Transmembrane</keyword>
<keyword evidence="1" id="KW-1133">Transmembrane helix</keyword>
<dbReference type="STRING" id="1423802.FC56_GL000229"/>